<accession>I0I5A6</accession>
<name>I0I5A6_CALAS</name>
<proteinExistence type="predicted"/>
<dbReference type="HOGENOM" id="CLU_2631497_0_0_0"/>
<reference evidence="1 2" key="1">
    <citation type="submission" date="2012-02" db="EMBL/GenBank/DDBJ databases">
        <title>Complete genome sequence of Caldilinea aerophila DSM 14535 (= NBRC 102666).</title>
        <authorList>
            <person name="Oguchi A."/>
            <person name="Hosoyama A."/>
            <person name="Sekine M."/>
            <person name="Fukai R."/>
            <person name="Kato Y."/>
            <person name="Nakamura S."/>
            <person name="Hanada S."/>
            <person name="Yamazaki S."/>
            <person name="Fujita N."/>
        </authorList>
    </citation>
    <scope>NUCLEOTIDE SEQUENCE [LARGE SCALE GENOMIC DNA]</scope>
    <source>
        <strain evidence="2">DSM 14535 / JCM 11387 / NBRC 104270 / STL-6-O1</strain>
    </source>
</reference>
<dbReference type="EMBL" id="AP012337">
    <property type="protein sequence ID" value="BAM00444.1"/>
    <property type="molecule type" value="Genomic_DNA"/>
</dbReference>
<keyword evidence="2" id="KW-1185">Reference proteome</keyword>
<evidence type="ECO:0000313" key="2">
    <source>
        <dbReference type="Proteomes" id="UP000007880"/>
    </source>
</evidence>
<protein>
    <submittedName>
        <fullName evidence="1">Uncharacterized protein</fullName>
    </submittedName>
</protein>
<dbReference type="Proteomes" id="UP000007880">
    <property type="component" value="Chromosome"/>
</dbReference>
<organism evidence="1 2">
    <name type="scientific">Caldilinea aerophila (strain DSM 14535 / JCM 11387 / NBRC 104270 / STL-6-O1)</name>
    <dbReference type="NCBI Taxonomy" id="926550"/>
    <lineage>
        <taxon>Bacteria</taxon>
        <taxon>Bacillati</taxon>
        <taxon>Chloroflexota</taxon>
        <taxon>Caldilineae</taxon>
        <taxon>Caldilineales</taxon>
        <taxon>Caldilineaceae</taxon>
        <taxon>Caldilinea</taxon>
    </lineage>
</organism>
<evidence type="ECO:0000313" key="1">
    <source>
        <dbReference type="EMBL" id="BAM00444.1"/>
    </source>
</evidence>
<dbReference type="AlphaFoldDB" id="I0I5A6"/>
<gene>
    <name evidence="1" type="ordered locus">CLDAP_24040</name>
</gene>
<dbReference type="KEGG" id="cap:CLDAP_24040"/>
<dbReference type="RefSeq" id="WP_014433676.1">
    <property type="nucleotide sequence ID" value="NC_017079.1"/>
</dbReference>
<sequence>MGQAIKQKVYQAIEGLPPEGLEELFYFLDFLKFKYQVQQSRKVAALGGLWKHLDFDVTDEEVRTLRQQVTAQLLRKV</sequence>